<dbReference type="InterPro" id="IPR011712">
    <property type="entry name" value="Sig_transdc_His_kin_sub3_dim/P"/>
</dbReference>
<evidence type="ECO:0000313" key="12">
    <source>
        <dbReference type="EMBL" id="RRD03950.1"/>
    </source>
</evidence>
<feature type="domain" description="Signal transduction histidine kinase subgroup 3 dimerisation and phosphoacceptor" evidence="11">
    <location>
        <begin position="557"/>
        <end position="610"/>
    </location>
</feature>
<keyword evidence="6" id="KW-0418">Kinase</keyword>
<dbReference type="GO" id="GO:0005524">
    <property type="term" value="F:ATP binding"/>
    <property type="evidence" value="ECO:0007669"/>
    <property type="project" value="UniProtKB-KW"/>
</dbReference>
<dbReference type="Proteomes" id="UP000280819">
    <property type="component" value="Unassembled WGS sequence"/>
</dbReference>
<feature type="transmembrane region" description="Helical" evidence="10">
    <location>
        <begin position="513"/>
        <end position="535"/>
    </location>
</feature>
<dbReference type="AlphaFoldDB" id="A0A3P1T3P4"/>
<evidence type="ECO:0000256" key="2">
    <source>
        <dbReference type="ARBA" id="ARBA00012438"/>
    </source>
</evidence>
<dbReference type="Gene3D" id="1.20.5.1930">
    <property type="match status" value="1"/>
</dbReference>
<feature type="coiled-coil region" evidence="9">
    <location>
        <begin position="536"/>
        <end position="563"/>
    </location>
</feature>
<evidence type="ECO:0000256" key="1">
    <source>
        <dbReference type="ARBA" id="ARBA00000085"/>
    </source>
</evidence>
<dbReference type="EC" id="2.7.13.3" evidence="2"/>
<keyword evidence="10" id="KW-1133">Transmembrane helix</keyword>
<dbReference type="CDD" id="cd16917">
    <property type="entry name" value="HATPase_UhpB-NarQ-NarX-like"/>
    <property type="match status" value="1"/>
</dbReference>
<dbReference type="GO" id="GO:0016020">
    <property type="term" value="C:membrane"/>
    <property type="evidence" value="ECO:0007669"/>
    <property type="project" value="InterPro"/>
</dbReference>
<dbReference type="EMBL" id="RQZG01000015">
    <property type="protein sequence ID" value="RRD03950.1"/>
    <property type="molecule type" value="Genomic_DNA"/>
</dbReference>
<keyword evidence="8" id="KW-0902">Two-component regulatory system</keyword>
<feature type="transmembrane region" description="Helical" evidence="10">
    <location>
        <begin position="135"/>
        <end position="155"/>
    </location>
</feature>
<dbReference type="GO" id="GO:0046983">
    <property type="term" value="F:protein dimerization activity"/>
    <property type="evidence" value="ECO:0007669"/>
    <property type="project" value="InterPro"/>
</dbReference>
<feature type="transmembrane region" description="Helical" evidence="10">
    <location>
        <begin position="398"/>
        <end position="418"/>
    </location>
</feature>
<keyword evidence="4" id="KW-0808">Transferase</keyword>
<keyword evidence="5" id="KW-0547">Nucleotide-binding</keyword>
<evidence type="ECO:0000256" key="9">
    <source>
        <dbReference type="SAM" id="Coils"/>
    </source>
</evidence>
<comment type="caution">
    <text evidence="12">The sequence shown here is derived from an EMBL/GenBank/DDBJ whole genome shotgun (WGS) entry which is preliminary data.</text>
</comment>
<accession>A0A3P1T3P4</accession>
<keyword evidence="10" id="KW-0812">Transmembrane</keyword>
<evidence type="ECO:0000256" key="5">
    <source>
        <dbReference type="ARBA" id="ARBA00022741"/>
    </source>
</evidence>
<comment type="catalytic activity">
    <reaction evidence="1">
        <text>ATP + protein L-histidine = ADP + protein N-phospho-L-histidine.</text>
        <dbReference type="EC" id="2.7.13.3"/>
    </reaction>
</comment>
<name>A0A3P1T3P4_9ACTN</name>
<organism evidence="12 13">
    <name type="scientific">Arachnia propionica</name>
    <dbReference type="NCBI Taxonomy" id="1750"/>
    <lineage>
        <taxon>Bacteria</taxon>
        <taxon>Bacillati</taxon>
        <taxon>Actinomycetota</taxon>
        <taxon>Actinomycetes</taxon>
        <taxon>Propionibacteriales</taxon>
        <taxon>Propionibacteriaceae</taxon>
        <taxon>Arachnia</taxon>
    </lineage>
</organism>
<dbReference type="Gene3D" id="3.30.565.10">
    <property type="entry name" value="Histidine kinase-like ATPase, C-terminal domain"/>
    <property type="match status" value="1"/>
</dbReference>
<evidence type="ECO:0000256" key="7">
    <source>
        <dbReference type="ARBA" id="ARBA00022840"/>
    </source>
</evidence>
<dbReference type="Pfam" id="PF07730">
    <property type="entry name" value="HisKA_3"/>
    <property type="match status" value="1"/>
</dbReference>
<evidence type="ECO:0000256" key="8">
    <source>
        <dbReference type="ARBA" id="ARBA00023012"/>
    </source>
</evidence>
<feature type="transmembrane region" description="Helical" evidence="10">
    <location>
        <begin position="47"/>
        <end position="65"/>
    </location>
</feature>
<evidence type="ECO:0000259" key="11">
    <source>
        <dbReference type="Pfam" id="PF07730"/>
    </source>
</evidence>
<dbReference type="RefSeq" id="WP_124845455.1">
    <property type="nucleotide sequence ID" value="NZ_RQZG01000015.1"/>
</dbReference>
<evidence type="ECO:0000256" key="4">
    <source>
        <dbReference type="ARBA" id="ARBA00022679"/>
    </source>
</evidence>
<sequence>MKEKVAFGPRRSVDRWVAIGRPLLVVLLTALYVLGFIDWWGYADRPVIYLLAQLTELAACVVLLWRPLRGALLAVIPAMMTLVLGFMDADGLLSWLLPAVFAAVGSVRQVIVVEALIIVYAVARGLVTEEGWDFFSAYLIFGAAGAILGYVVRLLTNSLRRGEVQVSVLSQDAAAIRGAERIRLAGELRVLVSDRLAQSGRMLEGAVEQEGAPQLRSRLEGIRVNCLDAVTRVRALVGMLREDQVAEGSDEAMAAPVASQVLGSLAKKLRTQGIRVSLDVSVEVDSRNLVTQLTIARAAEQISAAAAGLHPHEVAIRLTCPPGRTRLHVTVTDPLEPRIDEEKSLVRIVQRVEALGGCLSVDRGETVWSLMLELPDQPTPAPLAVDGKGSPRRRWRRYVEPGVVSLVTMAVFFHSIWLRPTSWEQIWEPIAYLAVLVLYWYPPVGVVPALLAFGGLFFAADPHLLPLVLVVLMGTWQAVRAPRRWKRVGMSVVGCAAVVLLSVGMALRSLEAMVAIGILSFGMLGFAALGHFLALRDAQQAKADELLQAAQQARVEERNLLARELHDVLAHHLSVILLQCMAYGESEEPAELMEALSRIEKSITSAEQELVLLTNVMSEDEVADAPALVRPTSVSCQLERNLLDAGFRPQMHIAAACDDLPPITQRTLTRVMQEGATNIMRYARRGSTCSFDLQVTPAMVTLEVSSLMPNQQRRSQLSLGYGLTGIRERVDLSGGVFHAGPENGEWVVRVQLPPGAREAEVVGGPSAYTL</sequence>
<evidence type="ECO:0000256" key="6">
    <source>
        <dbReference type="ARBA" id="ARBA00022777"/>
    </source>
</evidence>
<dbReference type="InterPro" id="IPR036890">
    <property type="entry name" value="HATPase_C_sf"/>
</dbReference>
<gene>
    <name evidence="12" type="ORF">EII34_12310</name>
</gene>
<feature type="transmembrane region" description="Helical" evidence="10">
    <location>
        <begin position="95"/>
        <end position="123"/>
    </location>
</feature>
<proteinExistence type="predicted"/>
<keyword evidence="3" id="KW-0597">Phosphoprotein</keyword>
<reference evidence="12 13" key="1">
    <citation type="submission" date="2018-11" db="EMBL/GenBank/DDBJ databases">
        <title>Genomes From Bacteria Associated with the Canine Oral Cavity: a Test Case for Automated Genome-Based Taxonomic Assignment.</title>
        <authorList>
            <person name="Coil D.A."/>
            <person name="Jospin G."/>
            <person name="Darling A.E."/>
            <person name="Wallis C."/>
            <person name="Davis I.J."/>
            <person name="Harris S."/>
            <person name="Eisen J.A."/>
            <person name="Holcombe L.J."/>
            <person name="O'Flynn C."/>
        </authorList>
    </citation>
    <scope>NUCLEOTIDE SEQUENCE [LARGE SCALE GENOMIC DNA]</scope>
    <source>
        <strain evidence="12 13">OH887_COT-365</strain>
    </source>
</reference>
<keyword evidence="10" id="KW-0472">Membrane</keyword>
<dbReference type="InterPro" id="IPR050482">
    <property type="entry name" value="Sensor_HK_TwoCompSys"/>
</dbReference>
<feature type="transmembrane region" description="Helical" evidence="10">
    <location>
        <begin position="464"/>
        <end position="481"/>
    </location>
</feature>
<keyword evidence="7" id="KW-0067">ATP-binding</keyword>
<keyword evidence="9" id="KW-0175">Coiled coil</keyword>
<protein>
    <recommendedName>
        <fullName evidence="2">histidine kinase</fullName>
        <ecNumber evidence="2">2.7.13.3</ecNumber>
    </recommendedName>
</protein>
<evidence type="ECO:0000256" key="3">
    <source>
        <dbReference type="ARBA" id="ARBA00022553"/>
    </source>
</evidence>
<evidence type="ECO:0000256" key="10">
    <source>
        <dbReference type="SAM" id="Phobius"/>
    </source>
</evidence>
<evidence type="ECO:0000313" key="13">
    <source>
        <dbReference type="Proteomes" id="UP000280819"/>
    </source>
</evidence>
<dbReference type="OrthoDB" id="227596at2"/>
<dbReference type="GO" id="GO:0000155">
    <property type="term" value="F:phosphorelay sensor kinase activity"/>
    <property type="evidence" value="ECO:0007669"/>
    <property type="project" value="InterPro"/>
</dbReference>
<feature type="transmembrane region" description="Helical" evidence="10">
    <location>
        <begin position="488"/>
        <end position="507"/>
    </location>
</feature>
<dbReference type="PANTHER" id="PTHR24421:SF10">
    <property type="entry name" value="NITRATE_NITRITE SENSOR PROTEIN NARQ"/>
    <property type="match status" value="1"/>
</dbReference>
<dbReference type="PANTHER" id="PTHR24421">
    <property type="entry name" value="NITRATE/NITRITE SENSOR PROTEIN NARX-RELATED"/>
    <property type="match status" value="1"/>
</dbReference>
<feature type="transmembrane region" description="Helical" evidence="10">
    <location>
        <begin position="430"/>
        <end position="458"/>
    </location>
</feature>
<feature type="transmembrane region" description="Helical" evidence="10">
    <location>
        <begin position="21"/>
        <end position="41"/>
    </location>
</feature>
<feature type="transmembrane region" description="Helical" evidence="10">
    <location>
        <begin position="72"/>
        <end position="89"/>
    </location>
</feature>